<keyword evidence="2" id="KW-1133">Transmembrane helix</keyword>
<dbReference type="Gene3D" id="2.130.10.10">
    <property type="entry name" value="YVTN repeat-like/Quinoprotein amine dehydrogenase"/>
    <property type="match status" value="2"/>
</dbReference>
<sequence length="837" mass="95698">MLLRKTLLIILAAIVSLVADAKDFPVHYLGIEQGLSNNAVTAIYQDYRGFMWVGTYDGLNRFDGYSFRVFRNIIGDSTSLSTNMISSIDGDAQHNTWIGTDNGVNVFDPVTETFYKPGYRSSNGSIQPIQGEIPVIKSIDGSTLLIGTRRSGLLVFTNSIREGIQIPLETSNGKIFNYHIHTIEYDAVRKRAWIFVEDHGLFLYDLQLQRLQKINGDILQAYSMKADIQGNLWIGTEKELVHYNVANNSFTRNYLPVKGTVVTLCIDAQQTLWIGCDGAGVFRLSPGSNLAAPFRSTDGAASPINSNAVYAIYGDKEDRKWIGTMRGGLNIVEPHPLLFQHVWYEDKKNDPTENFILSFCEDGDHNIFIGTDGAGLRYWNQHNNSYISYKHDPANNASISSNFITNITKDEFGDIWISTWFGGVNRLKKNSRSFEHFSLVNGKTKSPEVNSWLVFEDEQKNIWASTSNDGSLYLFNRSLNKFENIDPAIVNLQSIAEDHNGNLWGGNYTSLINIDKKNKQHRFFNIGHTIRYIYEDKKQRFWLGTQDAGLLLFDRKNGTYKQFTTSNGLPSNTVLRMLEDKQGYLWLSTYNGIAKFDPESATCTNFTHSDGLQSNQFSFNAALALSSGEFLFGGIKGFNIFYPDSILYQQPKKNIFLTGIKVDNRPIEKEQSLITGRDLETIKIITLPFDKATISLDFVGLDYSDAEKIKYAYFLQGWDKTWNYLKGSRTANYSRLQEGKYIFKVRTSRADGSWSVETQLLEIIVLPPWYRTWWAYIAYLVLVSTLIYAYIRHTRRQERLKYEVSWRILKTKKTKNSLKRSCHFLPTFHMNSEHLFR</sequence>
<evidence type="ECO:0000256" key="1">
    <source>
        <dbReference type="ARBA" id="ARBA00022553"/>
    </source>
</evidence>
<dbReference type="Pfam" id="PF07494">
    <property type="entry name" value="Reg_prop"/>
    <property type="match status" value="3"/>
</dbReference>
<feature type="transmembrane region" description="Helical" evidence="2">
    <location>
        <begin position="773"/>
        <end position="791"/>
    </location>
</feature>
<dbReference type="EMBL" id="JASBRG010000007">
    <property type="protein sequence ID" value="MDI3320600.1"/>
    <property type="molecule type" value="Genomic_DNA"/>
</dbReference>
<feature type="signal peptide" evidence="3">
    <location>
        <begin position="1"/>
        <end position="21"/>
    </location>
</feature>
<dbReference type="Proteomes" id="UP001226434">
    <property type="component" value="Unassembled WGS sequence"/>
</dbReference>
<name>A0ABT6RDE9_9BACT</name>
<keyword evidence="2" id="KW-0812">Transmembrane</keyword>
<dbReference type="RefSeq" id="WP_282334696.1">
    <property type="nucleotide sequence ID" value="NZ_JASBRG010000007.1"/>
</dbReference>
<evidence type="ECO:0000256" key="2">
    <source>
        <dbReference type="SAM" id="Phobius"/>
    </source>
</evidence>
<protein>
    <submittedName>
        <fullName evidence="5">Two-component regulator propeller domain-containing protein</fullName>
    </submittedName>
</protein>
<feature type="chain" id="PRO_5047334576" evidence="3">
    <location>
        <begin position="22"/>
        <end position="837"/>
    </location>
</feature>
<dbReference type="SUPFAM" id="SSF63829">
    <property type="entry name" value="Calcium-dependent phosphotriesterase"/>
    <property type="match status" value="2"/>
</dbReference>
<comment type="caution">
    <text evidence="5">The sequence shown here is derived from an EMBL/GenBank/DDBJ whole genome shotgun (WGS) entry which is preliminary data.</text>
</comment>
<organism evidence="5 6">
    <name type="scientific">Pinibacter soli</name>
    <dbReference type="NCBI Taxonomy" id="3044211"/>
    <lineage>
        <taxon>Bacteria</taxon>
        <taxon>Pseudomonadati</taxon>
        <taxon>Bacteroidota</taxon>
        <taxon>Chitinophagia</taxon>
        <taxon>Chitinophagales</taxon>
        <taxon>Chitinophagaceae</taxon>
        <taxon>Pinibacter</taxon>
    </lineage>
</organism>
<keyword evidence="6" id="KW-1185">Reference proteome</keyword>
<dbReference type="PANTHER" id="PTHR43547">
    <property type="entry name" value="TWO-COMPONENT HISTIDINE KINASE"/>
    <property type="match status" value="1"/>
</dbReference>
<dbReference type="InterPro" id="IPR011123">
    <property type="entry name" value="Y_Y_Y"/>
</dbReference>
<evidence type="ECO:0000313" key="6">
    <source>
        <dbReference type="Proteomes" id="UP001226434"/>
    </source>
</evidence>
<keyword evidence="1" id="KW-0597">Phosphoprotein</keyword>
<feature type="domain" description="Two component regulator three Y" evidence="4">
    <location>
        <begin position="702"/>
        <end position="766"/>
    </location>
</feature>
<evidence type="ECO:0000259" key="4">
    <source>
        <dbReference type="Pfam" id="PF07495"/>
    </source>
</evidence>
<evidence type="ECO:0000256" key="3">
    <source>
        <dbReference type="SAM" id="SignalP"/>
    </source>
</evidence>
<accession>A0ABT6RDE9</accession>
<dbReference type="InterPro" id="IPR013783">
    <property type="entry name" value="Ig-like_fold"/>
</dbReference>
<dbReference type="PANTHER" id="PTHR43547:SF2">
    <property type="entry name" value="HYBRID SIGNAL TRANSDUCTION HISTIDINE KINASE C"/>
    <property type="match status" value="1"/>
</dbReference>
<dbReference type="Gene3D" id="2.60.40.10">
    <property type="entry name" value="Immunoglobulins"/>
    <property type="match status" value="1"/>
</dbReference>
<gene>
    <name evidence="5" type="ORF">QJ048_12490</name>
</gene>
<reference evidence="5 6" key="1">
    <citation type="submission" date="2023-05" db="EMBL/GenBank/DDBJ databases">
        <title>Genome sequence of Pinibacter sp. MAH-24.</title>
        <authorList>
            <person name="Huq M.A."/>
        </authorList>
    </citation>
    <scope>NUCLEOTIDE SEQUENCE [LARGE SCALE GENOMIC DNA]</scope>
    <source>
        <strain evidence="5 6">MAH-24</strain>
    </source>
</reference>
<keyword evidence="2" id="KW-0472">Membrane</keyword>
<dbReference type="Pfam" id="PF07495">
    <property type="entry name" value="Y_Y_Y"/>
    <property type="match status" value="1"/>
</dbReference>
<dbReference type="InterPro" id="IPR015943">
    <property type="entry name" value="WD40/YVTN_repeat-like_dom_sf"/>
</dbReference>
<proteinExistence type="predicted"/>
<evidence type="ECO:0000313" key="5">
    <source>
        <dbReference type="EMBL" id="MDI3320600.1"/>
    </source>
</evidence>
<keyword evidence="3" id="KW-0732">Signal</keyword>
<dbReference type="InterPro" id="IPR011110">
    <property type="entry name" value="Reg_prop"/>
</dbReference>